<feature type="compositionally biased region" description="Basic residues" evidence="2">
    <location>
        <begin position="127"/>
        <end position="137"/>
    </location>
</feature>
<keyword evidence="3" id="KW-1133">Transmembrane helix</keyword>
<organism evidence="5 6">
    <name type="scientific">Argiope bruennichi</name>
    <name type="common">Wasp spider</name>
    <name type="synonym">Aranea bruennichi</name>
    <dbReference type="NCBI Taxonomy" id="94029"/>
    <lineage>
        <taxon>Eukaryota</taxon>
        <taxon>Metazoa</taxon>
        <taxon>Ecdysozoa</taxon>
        <taxon>Arthropoda</taxon>
        <taxon>Chelicerata</taxon>
        <taxon>Arachnida</taxon>
        <taxon>Araneae</taxon>
        <taxon>Araneomorphae</taxon>
        <taxon>Entelegynae</taxon>
        <taxon>Araneoidea</taxon>
        <taxon>Araneidae</taxon>
        <taxon>Argiope</taxon>
    </lineage>
</organism>
<dbReference type="InterPro" id="IPR004182">
    <property type="entry name" value="GRAM"/>
</dbReference>
<dbReference type="Proteomes" id="UP000807504">
    <property type="component" value="Unassembled WGS sequence"/>
</dbReference>
<dbReference type="CDD" id="cd13221">
    <property type="entry name" value="PH-GRAM_GRAMDC4"/>
    <property type="match status" value="1"/>
</dbReference>
<feature type="transmembrane region" description="Helical" evidence="3">
    <location>
        <begin position="335"/>
        <end position="355"/>
    </location>
</feature>
<evidence type="ECO:0000259" key="4">
    <source>
        <dbReference type="SMART" id="SM00568"/>
    </source>
</evidence>
<keyword evidence="6" id="KW-1185">Reference proteome</keyword>
<keyword evidence="1" id="KW-0175">Coiled coil</keyword>
<keyword evidence="3" id="KW-0812">Transmembrane</keyword>
<dbReference type="InterPro" id="IPR011993">
    <property type="entry name" value="PH-like_dom_sf"/>
</dbReference>
<comment type="caution">
    <text evidence="5">The sequence shown here is derived from an EMBL/GenBank/DDBJ whole genome shotgun (WGS) entry which is preliminary data.</text>
</comment>
<dbReference type="GO" id="GO:0034164">
    <property type="term" value="P:negative regulation of toll-like receptor 9 signaling pathway"/>
    <property type="evidence" value="ECO:0007669"/>
    <property type="project" value="TreeGrafter"/>
</dbReference>
<evidence type="ECO:0000313" key="5">
    <source>
        <dbReference type="EMBL" id="KAF8766625.1"/>
    </source>
</evidence>
<evidence type="ECO:0000256" key="3">
    <source>
        <dbReference type="SAM" id="Phobius"/>
    </source>
</evidence>
<feature type="transmembrane region" description="Helical" evidence="3">
    <location>
        <begin position="361"/>
        <end position="378"/>
    </location>
</feature>
<accession>A0A8T0E8N3</accession>
<reference evidence="5" key="2">
    <citation type="submission" date="2020-06" db="EMBL/GenBank/DDBJ databases">
        <authorList>
            <person name="Sheffer M."/>
        </authorList>
    </citation>
    <scope>NUCLEOTIDE SEQUENCE</scope>
</reference>
<dbReference type="SMART" id="SM00568">
    <property type="entry name" value="GRAM"/>
    <property type="match status" value="1"/>
</dbReference>
<proteinExistence type="predicted"/>
<dbReference type="AlphaFoldDB" id="A0A8T0E8N3"/>
<dbReference type="Pfam" id="PF02893">
    <property type="entry name" value="GRAM"/>
    <property type="match status" value="1"/>
</dbReference>
<feature type="coiled-coil region" evidence="1">
    <location>
        <begin position="593"/>
        <end position="648"/>
    </location>
</feature>
<dbReference type="InterPro" id="IPR006888">
    <property type="entry name" value="XLR/SYCP3/FAM9_dom"/>
</dbReference>
<name>A0A8T0E8N3_ARGBR</name>
<evidence type="ECO:0000256" key="2">
    <source>
        <dbReference type="SAM" id="MobiDB-lite"/>
    </source>
</evidence>
<dbReference type="PANTHER" id="PTHR37402:SF1">
    <property type="entry name" value="GRAM DOMAIN-CONTAINING PROTEIN 4"/>
    <property type="match status" value="1"/>
</dbReference>
<dbReference type="PANTHER" id="PTHR37402">
    <property type="entry name" value="GRAM DOMAIN-CONTAINING PROTEIN 4"/>
    <property type="match status" value="1"/>
</dbReference>
<keyword evidence="3" id="KW-0472">Membrane</keyword>
<gene>
    <name evidence="5" type="ORF">HNY73_019671</name>
</gene>
<dbReference type="GO" id="GO:0006915">
    <property type="term" value="P:apoptotic process"/>
    <property type="evidence" value="ECO:0007669"/>
    <property type="project" value="InterPro"/>
</dbReference>
<dbReference type="Pfam" id="PF04803">
    <property type="entry name" value="Cor1"/>
    <property type="match status" value="1"/>
</dbReference>
<evidence type="ECO:0000313" key="6">
    <source>
        <dbReference type="Proteomes" id="UP000807504"/>
    </source>
</evidence>
<dbReference type="InterPro" id="IPR037847">
    <property type="entry name" value="GRAMDC4"/>
</dbReference>
<feature type="region of interest" description="Disordered" evidence="2">
    <location>
        <begin position="113"/>
        <end position="164"/>
    </location>
</feature>
<feature type="domain" description="GRAM" evidence="4">
    <location>
        <begin position="432"/>
        <end position="508"/>
    </location>
</feature>
<dbReference type="Gene3D" id="2.30.29.30">
    <property type="entry name" value="Pleckstrin-homology domain (PH domain)/Phosphotyrosine-binding domain (PTB)"/>
    <property type="match status" value="1"/>
</dbReference>
<dbReference type="InterPro" id="IPR037845">
    <property type="entry name" value="GRAMDC4_PH-GRAM"/>
</dbReference>
<protein>
    <submittedName>
        <fullName evidence="5">GRAM domain-containing protein 4</fullName>
    </submittedName>
</protein>
<sequence>MSLRQAIKSKFRSEKPEIEIMAAPTILQTYPSEERLLEEIPDECPHPDKGSSDSCSACYESQLAQLQEQFVSIMLENQQLVNEIKELKSQSLVEQLTKQLEKERERYRVLSERLHEKESTSLSSKSPRLRRFARKEKHSADKSKPSEAAGESSGMAVIPEKEDPGDILKETEEEVHTEITPIQPEPQPFPPAEQLGWYSYIRNWIISYYYRLAEDFSETAIDDDDSGDFDPEGDALTVKKLKDNLVRFSNATKPVSNLFESFVALLRWNSPGTTIGWFSVPHVTRKQEHEDGDMGVSDKFQLVLHVARKVQNQLGYMADCLEKIKNLMMWQQVEVTAHLYFVLAVGFISSCIFPAHQLFTVFGFYVGIKLFIIDYIFFRFPKVQQKHDTTARLWKALPTDAQLERRHNRAELDKLVVNQSNIINTSLSSENQNFCELFNLPPTETPIPAWHGGRRCTLINKDKSLTAAFKNGRLYLTNSFLCFERSKSATPKNLVLALKNISRVEKAKPYPWIPGGGMAIEVTMISPEKTYIFGAILNRDETLESIMDAGQKAGLSWASTPLQPDHEEPQQSKKSCLEAFVNDSIQKTSEKITENFQAQMAEKEKAVEGFESEFYNMVQQAMDELEKMKQTEEKIEHLLKLKEKEEEKERNAYLHQLQKFKKLNEEFSKDMHKVELNHSKQRSEVLDQLQRDVSQIQKKILKETQQKEMGNIRKHLKNTLF</sequence>
<dbReference type="EMBL" id="JABXBU010002230">
    <property type="protein sequence ID" value="KAF8766625.1"/>
    <property type="molecule type" value="Genomic_DNA"/>
</dbReference>
<reference evidence="5" key="1">
    <citation type="journal article" date="2020" name="bioRxiv">
        <title>Chromosome-level reference genome of the European wasp spider Argiope bruennichi: a resource for studies on range expansion and evolutionary adaptation.</title>
        <authorList>
            <person name="Sheffer M.M."/>
            <person name="Hoppe A."/>
            <person name="Krehenwinkel H."/>
            <person name="Uhl G."/>
            <person name="Kuss A.W."/>
            <person name="Jensen L."/>
            <person name="Jensen C."/>
            <person name="Gillespie R.G."/>
            <person name="Hoff K.J."/>
            <person name="Prost S."/>
        </authorList>
    </citation>
    <scope>NUCLEOTIDE SEQUENCE</scope>
</reference>
<evidence type="ECO:0000256" key="1">
    <source>
        <dbReference type="SAM" id="Coils"/>
    </source>
</evidence>